<keyword evidence="2" id="KW-0813">Transport</keyword>
<comment type="caution">
    <text evidence="9">The sequence shown here is derived from an EMBL/GenBank/DDBJ whole genome shotgun (WGS) entry which is preliminary data.</text>
</comment>
<dbReference type="EMBL" id="LSMT01000433">
    <property type="protein sequence ID" value="PFX18056.1"/>
    <property type="molecule type" value="Genomic_DNA"/>
</dbReference>
<organism evidence="9 10">
    <name type="scientific">Stylophora pistillata</name>
    <name type="common">Smooth cauliflower coral</name>
    <dbReference type="NCBI Taxonomy" id="50429"/>
    <lineage>
        <taxon>Eukaryota</taxon>
        <taxon>Metazoa</taxon>
        <taxon>Cnidaria</taxon>
        <taxon>Anthozoa</taxon>
        <taxon>Hexacorallia</taxon>
        <taxon>Scleractinia</taxon>
        <taxon>Astrocoeniina</taxon>
        <taxon>Pocilloporidae</taxon>
        <taxon>Stylophora</taxon>
    </lineage>
</organism>
<feature type="transmembrane region" description="Helical" evidence="7">
    <location>
        <begin position="162"/>
        <end position="183"/>
    </location>
</feature>
<dbReference type="InterPro" id="IPR002293">
    <property type="entry name" value="AA/rel_permease1"/>
</dbReference>
<feature type="transmembrane region" description="Helical" evidence="7">
    <location>
        <begin position="131"/>
        <end position="150"/>
    </location>
</feature>
<feature type="transmembrane region" description="Helical" evidence="7">
    <location>
        <begin position="375"/>
        <end position="396"/>
    </location>
</feature>
<evidence type="ECO:0000256" key="5">
    <source>
        <dbReference type="ARBA" id="ARBA00023136"/>
    </source>
</evidence>
<dbReference type="InterPro" id="IPR029485">
    <property type="entry name" value="CAT_C"/>
</dbReference>
<feature type="transmembrane region" description="Helical" evidence="7">
    <location>
        <begin position="97"/>
        <end position="119"/>
    </location>
</feature>
<dbReference type="GO" id="GO:0005886">
    <property type="term" value="C:plasma membrane"/>
    <property type="evidence" value="ECO:0007669"/>
    <property type="project" value="TreeGrafter"/>
</dbReference>
<keyword evidence="5 7" id="KW-0472">Membrane</keyword>
<keyword evidence="10" id="KW-1185">Reference proteome</keyword>
<dbReference type="OrthoDB" id="5982228at2759"/>
<feature type="transmembrane region" description="Helical" evidence="7">
    <location>
        <begin position="594"/>
        <end position="615"/>
    </location>
</feature>
<dbReference type="Pfam" id="PF13520">
    <property type="entry name" value="AA_permease_2"/>
    <property type="match status" value="1"/>
</dbReference>
<proteinExistence type="predicted"/>
<evidence type="ECO:0000256" key="1">
    <source>
        <dbReference type="ARBA" id="ARBA00004141"/>
    </source>
</evidence>
<evidence type="ECO:0000313" key="9">
    <source>
        <dbReference type="EMBL" id="PFX18056.1"/>
    </source>
</evidence>
<accession>A0A2B4RLL1</accession>
<feature type="transmembrane region" description="Helical" evidence="7">
    <location>
        <begin position="448"/>
        <end position="466"/>
    </location>
</feature>
<sequence>MAGAQAGLEVLNKALEVGQKALDNISEYYYENEAMIAWWNDWKARDQRASIEKTFNHGRFSREKRTLGSKYPSLFAKITRTKPDLARLSEGSLRRSLLTMDLTLLGAGTAIGIGVYIIIPKLSNDMAAPTVILSVILTSLSFILSGICYAEFSSRIPKSGSAYVYCYAVLGEIWAFIVGWTMILEYMIVTAVLARTCSEYIDYLLGGRIYDFFKDEVVTWNYPFLAPFPDFLAFILPVAVTWVIAMGMRRAMFFHHTMLAFSSVALILLFIISLFVAKPDNWTHNNVLPYGVQDILKAAARSYFIFISLDAISSASRETTIPSSSVPLAVILTVTLVTIIYCGTTVIFTLTIPFDEKSGFAPFAKIFRVIPGADYAVTIGAISATSNGLISCSLAAPRVLFTMVTDGLLLGFDCVDEPFSALTTVSFVHGLFSGCLATLFSTEHLIELLSVGTLLAYTMVAISVLLTRYQPGVECHVYGKAAKLERTNQWLESITSEPRYPPPISDQSELEKRDTVKGNTSGKPSEISHDNATLAIFLLVLSISFLVTIILTVLNGILKEDSWAFLAAVMSGIFIFVALIFLTRQPKNNAKFPITVPCSPLLSLITIFVNVLLISELDYLSFVRFGAWLIPGLIIYILYGYRRSKEALKPKESTEGDFILYENPNVDASFKHIQPKRKRDEQQSGN</sequence>
<evidence type="ECO:0000256" key="7">
    <source>
        <dbReference type="SAM" id="Phobius"/>
    </source>
</evidence>
<dbReference type="Gene3D" id="1.20.1740.10">
    <property type="entry name" value="Amino acid/polyamine transporter I"/>
    <property type="match status" value="2"/>
</dbReference>
<comment type="subcellular location">
    <subcellularLocation>
        <location evidence="1">Membrane</location>
        <topology evidence="1">Multi-pass membrane protein</topology>
    </subcellularLocation>
</comment>
<dbReference type="PANTHER" id="PTHR43243:SF4">
    <property type="entry name" value="CATIONIC AMINO ACID TRANSPORTER 4"/>
    <property type="match status" value="1"/>
</dbReference>
<feature type="transmembrane region" description="Helical" evidence="7">
    <location>
        <begin position="224"/>
        <end position="245"/>
    </location>
</feature>
<feature type="transmembrane region" description="Helical" evidence="7">
    <location>
        <begin position="563"/>
        <end position="582"/>
    </location>
</feature>
<feature type="region of interest" description="Disordered" evidence="6">
    <location>
        <begin position="495"/>
        <end position="525"/>
    </location>
</feature>
<evidence type="ECO:0000256" key="3">
    <source>
        <dbReference type="ARBA" id="ARBA00022692"/>
    </source>
</evidence>
<dbReference type="Pfam" id="PF13906">
    <property type="entry name" value="AA_permease_C"/>
    <property type="match status" value="1"/>
</dbReference>
<dbReference type="PANTHER" id="PTHR43243">
    <property type="entry name" value="INNER MEMBRANE TRANSPORTER YGJI-RELATED"/>
    <property type="match status" value="1"/>
</dbReference>
<feature type="transmembrane region" description="Helical" evidence="7">
    <location>
        <begin position="532"/>
        <end position="557"/>
    </location>
</feature>
<evidence type="ECO:0000313" key="10">
    <source>
        <dbReference type="Proteomes" id="UP000225706"/>
    </source>
</evidence>
<evidence type="ECO:0000256" key="4">
    <source>
        <dbReference type="ARBA" id="ARBA00022989"/>
    </source>
</evidence>
<dbReference type="GO" id="GO:0015171">
    <property type="term" value="F:amino acid transmembrane transporter activity"/>
    <property type="evidence" value="ECO:0007669"/>
    <property type="project" value="TreeGrafter"/>
</dbReference>
<evidence type="ECO:0000256" key="2">
    <source>
        <dbReference type="ARBA" id="ARBA00022448"/>
    </source>
</evidence>
<feature type="transmembrane region" description="Helical" evidence="7">
    <location>
        <begin position="328"/>
        <end position="354"/>
    </location>
</feature>
<evidence type="ECO:0000259" key="8">
    <source>
        <dbReference type="Pfam" id="PF13906"/>
    </source>
</evidence>
<gene>
    <name evidence="9" type="primary">Slc7a4</name>
    <name evidence="9" type="ORF">AWC38_SpisGene17586</name>
</gene>
<feature type="transmembrane region" description="Helical" evidence="7">
    <location>
        <begin position="257"/>
        <end position="277"/>
    </location>
</feature>
<keyword evidence="4 7" id="KW-1133">Transmembrane helix</keyword>
<feature type="domain" description="Cationic amino acid transporter C-terminal" evidence="8">
    <location>
        <begin position="596"/>
        <end position="644"/>
    </location>
</feature>
<feature type="transmembrane region" description="Helical" evidence="7">
    <location>
        <begin position="621"/>
        <end position="641"/>
    </location>
</feature>
<dbReference type="STRING" id="50429.A0A2B4RLL1"/>
<dbReference type="Proteomes" id="UP000225706">
    <property type="component" value="Unassembled WGS sequence"/>
</dbReference>
<protein>
    <submittedName>
        <fullName evidence="9">Cationic amino acid transporter 4</fullName>
    </submittedName>
</protein>
<evidence type="ECO:0000256" key="6">
    <source>
        <dbReference type="SAM" id="MobiDB-lite"/>
    </source>
</evidence>
<dbReference type="AlphaFoldDB" id="A0A2B4RLL1"/>
<keyword evidence="3 7" id="KW-0812">Transmembrane</keyword>
<name>A0A2B4RLL1_STYPI</name>
<reference evidence="10" key="1">
    <citation type="journal article" date="2017" name="bioRxiv">
        <title>Comparative analysis of the genomes of Stylophora pistillata and Acropora digitifera provides evidence for extensive differences between species of corals.</title>
        <authorList>
            <person name="Voolstra C.R."/>
            <person name="Li Y."/>
            <person name="Liew Y.J."/>
            <person name="Baumgarten S."/>
            <person name="Zoccola D."/>
            <person name="Flot J.-F."/>
            <person name="Tambutte S."/>
            <person name="Allemand D."/>
            <person name="Aranda M."/>
        </authorList>
    </citation>
    <scope>NUCLEOTIDE SEQUENCE [LARGE SCALE GENOMIC DNA]</scope>
</reference>